<protein>
    <recommendedName>
        <fullName evidence="1">Putative membrane protein insertion efficiency factor</fullName>
    </recommendedName>
</protein>
<reference evidence="3" key="1">
    <citation type="journal article" date="2019" name="Int. J. Syst. Evol. Microbiol.">
        <title>The Global Catalogue of Microorganisms (GCM) 10K type strain sequencing project: providing services to taxonomists for standard genome sequencing and annotation.</title>
        <authorList>
            <consortium name="The Broad Institute Genomics Platform"/>
            <consortium name="The Broad Institute Genome Sequencing Center for Infectious Disease"/>
            <person name="Wu L."/>
            <person name="Ma J."/>
        </authorList>
    </citation>
    <scope>NUCLEOTIDE SEQUENCE [LARGE SCALE GENOMIC DNA]</scope>
    <source>
        <strain evidence="3">CCUG 53519</strain>
    </source>
</reference>
<dbReference type="PANTHER" id="PTHR33383">
    <property type="entry name" value="MEMBRANE PROTEIN INSERTION EFFICIENCY FACTOR-RELATED"/>
    <property type="match status" value="1"/>
</dbReference>
<evidence type="ECO:0000256" key="1">
    <source>
        <dbReference type="HAMAP-Rule" id="MF_00386"/>
    </source>
</evidence>
<comment type="caution">
    <text evidence="2">The sequence shown here is derived from an EMBL/GenBank/DDBJ whole genome shotgun (WGS) entry which is preliminary data.</text>
</comment>
<dbReference type="HAMAP" id="MF_00386">
    <property type="entry name" value="UPF0161_YidD"/>
    <property type="match status" value="1"/>
</dbReference>
<accession>A0ABW3PZ89</accession>
<comment type="subcellular location">
    <subcellularLocation>
        <location evidence="1">Cell membrane</location>
        <topology evidence="1">Peripheral membrane protein</topology>
        <orientation evidence="1">Cytoplasmic side</orientation>
    </subcellularLocation>
</comment>
<proteinExistence type="inferred from homology"/>
<sequence>MKPARLIAKAPVKFYRKFISPLKPPSCRFYPTCSAYALEAIEVHGAVKGSLLAARRIAKCHPLHPGGVDLVPPKKGSEGNTSS</sequence>
<dbReference type="SMART" id="SM01234">
    <property type="entry name" value="Haemolytic"/>
    <property type="match status" value="1"/>
</dbReference>
<dbReference type="EMBL" id="JBHTKX010000001">
    <property type="protein sequence ID" value="MFD1126951.1"/>
    <property type="molecule type" value="Genomic_DNA"/>
</dbReference>
<dbReference type="NCBIfam" id="TIGR00278">
    <property type="entry name" value="membrane protein insertion efficiency factor YidD"/>
    <property type="match status" value="1"/>
</dbReference>
<gene>
    <name evidence="2" type="primary">yidD</name>
    <name evidence="2" type="ORF">ACFQ3J_02065</name>
</gene>
<keyword evidence="3" id="KW-1185">Reference proteome</keyword>
<organism evidence="2 3">
    <name type="scientific">Paenibacillus provencensis</name>
    <dbReference type="NCBI Taxonomy" id="441151"/>
    <lineage>
        <taxon>Bacteria</taxon>
        <taxon>Bacillati</taxon>
        <taxon>Bacillota</taxon>
        <taxon>Bacilli</taxon>
        <taxon>Bacillales</taxon>
        <taxon>Paenibacillaceae</taxon>
        <taxon>Paenibacillus</taxon>
    </lineage>
</organism>
<dbReference type="Proteomes" id="UP001597169">
    <property type="component" value="Unassembled WGS sequence"/>
</dbReference>
<keyword evidence="1" id="KW-1003">Cell membrane</keyword>
<evidence type="ECO:0000313" key="2">
    <source>
        <dbReference type="EMBL" id="MFD1126951.1"/>
    </source>
</evidence>
<comment type="similarity">
    <text evidence="1">Belongs to the UPF0161 family.</text>
</comment>
<keyword evidence="1" id="KW-0472">Membrane</keyword>
<dbReference type="PANTHER" id="PTHR33383:SF1">
    <property type="entry name" value="MEMBRANE PROTEIN INSERTION EFFICIENCY FACTOR-RELATED"/>
    <property type="match status" value="1"/>
</dbReference>
<dbReference type="InterPro" id="IPR002696">
    <property type="entry name" value="Membr_insert_effic_factor_YidD"/>
</dbReference>
<name>A0ABW3PZ89_9BACL</name>
<evidence type="ECO:0000313" key="3">
    <source>
        <dbReference type="Proteomes" id="UP001597169"/>
    </source>
</evidence>
<dbReference type="Pfam" id="PF01809">
    <property type="entry name" value="YidD"/>
    <property type="match status" value="1"/>
</dbReference>
<comment type="function">
    <text evidence="1">Could be involved in insertion of integral membrane proteins into the membrane.</text>
</comment>
<dbReference type="RefSeq" id="WP_091158231.1">
    <property type="nucleotide sequence ID" value="NZ_JBHTKX010000001.1"/>
</dbReference>